<reference evidence="1" key="1">
    <citation type="submission" date="2019-08" db="EMBL/GenBank/DDBJ databases">
        <authorList>
            <person name="Kucharzyk K."/>
            <person name="Murdoch R.W."/>
            <person name="Higgins S."/>
            <person name="Loffler F."/>
        </authorList>
    </citation>
    <scope>NUCLEOTIDE SEQUENCE</scope>
</reference>
<name>A0A645ER59_9ZZZZ</name>
<proteinExistence type="predicted"/>
<protein>
    <submittedName>
        <fullName evidence="1">Uncharacterized protein</fullName>
    </submittedName>
</protein>
<gene>
    <name evidence="1" type="ORF">SDC9_151759</name>
</gene>
<evidence type="ECO:0000313" key="1">
    <source>
        <dbReference type="EMBL" id="MPN04518.1"/>
    </source>
</evidence>
<organism evidence="1">
    <name type="scientific">bioreactor metagenome</name>
    <dbReference type="NCBI Taxonomy" id="1076179"/>
    <lineage>
        <taxon>unclassified sequences</taxon>
        <taxon>metagenomes</taxon>
        <taxon>ecological metagenomes</taxon>
    </lineage>
</organism>
<dbReference type="AlphaFoldDB" id="A0A645ER59"/>
<accession>A0A645ER59</accession>
<sequence length="62" mass="7320">MYHQIAVIQPIFRLGVEGDEMILLFTFTGHHADIIAADQRIEARDACERRFRRHQPELRLFA</sequence>
<comment type="caution">
    <text evidence="1">The sequence shown here is derived from an EMBL/GenBank/DDBJ whole genome shotgun (WGS) entry which is preliminary data.</text>
</comment>
<dbReference type="EMBL" id="VSSQ01050427">
    <property type="protein sequence ID" value="MPN04518.1"/>
    <property type="molecule type" value="Genomic_DNA"/>
</dbReference>